<evidence type="ECO:0000313" key="2">
    <source>
        <dbReference type="EMBL" id="OHV46641.1"/>
    </source>
</evidence>
<feature type="region of interest" description="Disordered" evidence="1">
    <location>
        <begin position="40"/>
        <end position="72"/>
    </location>
</feature>
<organism evidence="2 3">
    <name type="scientific">Parafrankia soli</name>
    <dbReference type="NCBI Taxonomy" id="2599596"/>
    <lineage>
        <taxon>Bacteria</taxon>
        <taxon>Bacillati</taxon>
        <taxon>Actinomycetota</taxon>
        <taxon>Actinomycetes</taxon>
        <taxon>Frankiales</taxon>
        <taxon>Frankiaceae</taxon>
        <taxon>Parafrankia</taxon>
    </lineage>
</organism>
<protein>
    <submittedName>
        <fullName evidence="2">Uncharacterized protein</fullName>
    </submittedName>
</protein>
<proteinExistence type="predicted"/>
<name>A0A1S1RLF7_9ACTN</name>
<dbReference type="AlphaFoldDB" id="A0A1S1RLF7"/>
<evidence type="ECO:0000313" key="3">
    <source>
        <dbReference type="Proteomes" id="UP000179769"/>
    </source>
</evidence>
<sequence>MSAVPSQWWPLAAAAAGTAALLWCLVCLLARTWPAATRTVRAPRPVPTPPTPDGAPRVDPPTVPLRPPAVEL</sequence>
<gene>
    <name evidence="2" type="ORF">BBK14_01985</name>
</gene>
<evidence type="ECO:0000256" key="1">
    <source>
        <dbReference type="SAM" id="MobiDB-lite"/>
    </source>
</evidence>
<keyword evidence="3" id="KW-1185">Reference proteome</keyword>
<comment type="caution">
    <text evidence="2">The sequence shown here is derived from an EMBL/GenBank/DDBJ whole genome shotgun (WGS) entry which is preliminary data.</text>
</comment>
<feature type="compositionally biased region" description="Pro residues" evidence="1">
    <location>
        <begin position="44"/>
        <end position="72"/>
    </location>
</feature>
<reference evidence="3" key="1">
    <citation type="submission" date="2016-07" db="EMBL/GenBank/DDBJ databases">
        <title>Frankia sp. NRRL B-16219 Genome sequencing.</title>
        <authorList>
            <person name="Ghodhbane-Gtari F."/>
            <person name="Swanson E."/>
            <person name="Gueddou A."/>
            <person name="Louati M."/>
            <person name="Nouioui I."/>
            <person name="Hezbri K."/>
            <person name="Abebe-Akele F."/>
            <person name="Simpson S."/>
            <person name="Morris K."/>
            <person name="Thomas K."/>
            <person name="Gtari M."/>
            <person name="Tisa L.S."/>
        </authorList>
    </citation>
    <scope>NUCLEOTIDE SEQUENCE [LARGE SCALE GENOMIC DNA]</scope>
    <source>
        <strain evidence="3">NRRL B-16219</strain>
    </source>
</reference>
<dbReference type="EMBL" id="MAXA01000002">
    <property type="protein sequence ID" value="OHV46641.1"/>
    <property type="molecule type" value="Genomic_DNA"/>
</dbReference>
<accession>A0A1S1RLF7</accession>
<dbReference type="Proteomes" id="UP000179769">
    <property type="component" value="Unassembled WGS sequence"/>
</dbReference>